<dbReference type="InterPro" id="IPR032876">
    <property type="entry name" value="J_dom"/>
</dbReference>
<dbReference type="InterPro" id="IPR056490">
    <property type="entry name" value="Rcc01698_C"/>
</dbReference>
<dbReference type="Pfam" id="PF13550">
    <property type="entry name" value="Phage-tail_3"/>
    <property type="match status" value="1"/>
</dbReference>
<sequence length="1123" mass="123471">MISSPSVYIIRIMRIIVKGKVLFLETRCKSLSFFRGRTTTTRANKISEFTVNTAEYGAVVPEIIGTVRTAGNVIYYDDFTAHEHRETHKAGKGGRSKQVSITYTYTVAVILGLCEGTISGIGKVWIGKNVHNYPADDIQLTLFDGKENQQPWAYTQGKHPEKALPYSGLAYMAGVIDLGDSGSMPSYNFEVKGRLLETGDGIDVNPADYIRYVLDKIGKKDMQIIGLENYRKYCKEADLLISSPPDEDAKAAREVVNEIAKLTNAYVFWSNDKLKIVPLADRPVGNWAPDKTGITDLTSDDFLPQSGGALVTYKRKDSSAIYNQFPVEFINRANGYEKESVSYEFTEDIKNYGVRAASVTNAHYVYTKERAVKIAEQLARNNKYERTQYTFKLDWSLCRLEVGDLVRLTDENSGIYEQVAVINGITEGTDGCLTVTAISRAPGDYPAAKYNVHANDRPYIDYNKTAPDTVPVIFQPPADLTADGLELWIAAKGKTDGWGGCTVYVSDDNTNYRTVGQIAGSARCGKLTQSLSPMPNHPSGNQVFVTCNDQLLSGTPQDAERKNTLCWIDGECMSYINASLRSNGAWLLSGLYRGQCNTTVRTHAKDTDFVRLDSSVFKVPFAKDDIGKKIYIKFCSYNIFGAGNQDLSEVKAYEYTLTPYYIPPVTNITAHNRYRQLADGVSRYDIVVNWTPPELQSYLQGDVWYKTSNGQAKDLVIKEGTKGSELGFDGEWTFGGSGKDQVVIPQAIVGDTYLIAICTKDEWGETTSPDTSPQLKILVALKTEIPNTPDGFGVDFGMVCTASWKEVMNTDVAFYEVRTDDNAGAETAGLLARTNNLSAILPITERSGKLYLYAKSAIGKYSTPAILQYNKQPPKKPNPPVLTSTIGGFGLTAEAIPNDCTGMNIYINGTDGQKNIKTANNVYSHTCGAGIYDVSIAYYDLFGEGEKSGESRVVVKISISKDMLEDEAISLEKVDKLIKQKLNDGAIAKQDVTTIVSNLGNLMLAKANYSAIAQMQDAINLRVQKGDVINQINVSPTTTTIAGKYLHVTGQTVFDNNVIVSRMLAAKAVTADKLAVTSLSAITAKIGTLQTATSGARTVIKDNLILVYDQNNRLRVRMGVWQK</sequence>
<evidence type="ECO:0000259" key="2">
    <source>
        <dbReference type="Pfam" id="PF23666"/>
    </source>
</evidence>
<reference evidence="3" key="1">
    <citation type="journal article" date="2021" name="Proc. Natl. Acad. Sci. U.S.A.">
        <title>A Catalog of Tens of Thousands of Viruses from Human Metagenomes Reveals Hidden Associations with Chronic Diseases.</title>
        <authorList>
            <person name="Tisza M.J."/>
            <person name="Buck C.B."/>
        </authorList>
    </citation>
    <scope>NUCLEOTIDE SEQUENCE</scope>
    <source>
        <strain evidence="3">CtXPh6</strain>
    </source>
</reference>
<dbReference type="Pfam" id="PF23666">
    <property type="entry name" value="Rcc01698_C"/>
    <property type="match status" value="1"/>
</dbReference>
<accession>A0A8S5LJR1</accession>
<feature type="domain" description="Tip attachment protein J" evidence="1">
    <location>
        <begin position="249"/>
        <end position="411"/>
    </location>
</feature>
<feature type="domain" description="Rcc01698-like C-terminal" evidence="2">
    <location>
        <begin position="522"/>
        <end position="610"/>
    </location>
</feature>
<proteinExistence type="predicted"/>
<dbReference type="EMBL" id="BK015862">
    <property type="protein sequence ID" value="DAD70246.1"/>
    <property type="molecule type" value="Genomic_DNA"/>
</dbReference>
<organism evidence="3">
    <name type="scientific">Siphoviridae sp. ctXPh6</name>
    <dbReference type="NCBI Taxonomy" id="2827578"/>
    <lineage>
        <taxon>Viruses</taxon>
        <taxon>Duplodnaviria</taxon>
        <taxon>Heunggongvirae</taxon>
        <taxon>Uroviricota</taxon>
        <taxon>Caudoviricetes</taxon>
    </lineage>
</organism>
<name>A0A8S5LJR1_9CAUD</name>
<evidence type="ECO:0000313" key="3">
    <source>
        <dbReference type="EMBL" id="DAD70246.1"/>
    </source>
</evidence>
<evidence type="ECO:0000259" key="1">
    <source>
        <dbReference type="Pfam" id="PF13550"/>
    </source>
</evidence>
<protein>
    <submittedName>
        <fullName evidence="3">Tail protein</fullName>
    </submittedName>
</protein>